<dbReference type="GO" id="GO:0004530">
    <property type="term" value="F:deoxyribonuclease I activity"/>
    <property type="evidence" value="ECO:0007669"/>
    <property type="project" value="TreeGrafter"/>
</dbReference>
<name>A0A8C1YWV6_CYPCA</name>
<dbReference type="Ensembl" id="ENSCCRT00015037561.1">
    <property type="protein sequence ID" value="ENSCCRP00015036309.1"/>
    <property type="gene ID" value="ENSCCRG00015015136.1"/>
</dbReference>
<dbReference type="SUPFAM" id="SSF56219">
    <property type="entry name" value="DNase I-like"/>
    <property type="match status" value="1"/>
</dbReference>
<dbReference type="PRINTS" id="PR00130">
    <property type="entry name" value="DNASEI"/>
</dbReference>
<dbReference type="PANTHER" id="PTHR11371:SF11">
    <property type="entry name" value="DEOXYRIBONUCLEASE"/>
    <property type="match status" value="1"/>
</dbReference>
<keyword evidence="1" id="KW-0540">Nuclease</keyword>
<accession>A0A8C1YWV6</accession>
<dbReference type="SMART" id="SM00476">
    <property type="entry name" value="DNaseIc"/>
    <property type="match status" value="1"/>
</dbReference>
<evidence type="ECO:0000256" key="2">
    <source>
        <dbReference type="ARBA" id="ARBA00022801"/>
    </source>
</evidence>
<protein>
    <submittedName>
        <fullName evidence="3">Deoxyribonuclease I-like 1-like</fullName>
    </submittedName>
</protein>
<evidence type="ECO:0000256" key="1">
    <source>
        <dbReference type="ARBA" id="ARBA00022722"/>
    </source>
</evidence>
<dbReference type="GO" id="GO:0006308">
    <property type="term" value="P:DNA catabolic process"/>
    <property type="evidence" value="ECO:0007669"/>
    <property type="project" value="InterPro"/>
</dbReference>
<dbReference type="GO" id="GO:0005634">
    <property type="term" value="C:nucleus"/>
    <property type="evidence" value="ECO:0007669"/>
    <property type="project" value="TreeGrafter"/>
</dbReference>
<dbReference type="AlphaFoldDB" id="A0A8C1YWV6"/>
<proteinExistence type="predicted"/>
<dbReference type="GO" id="GO:0003677">
    <property type="term" value="F:DNA binding"/>
    <property type="evidence" value="ECO:0007669"/>
    <property type="project" value="TreeGrafter"/>
</dbReference>
<evidence type="ECO:0000313" key="4">
    <source>
        <dbReference type="Proteomes" id="UP000694700"/>
    </source>
</evidence>
<dbReference type="PANTHER" id="PTHR11371">
    <property type="entry name" value="DEOXYRIBONUCLEASE"/>
    <property type="match status" value="1"/>
</dbReference>
<dbReference type="InterPro" id="IPR036691">
    <property type="entry name" value="Endo/exonu/phosph_ase_sf"/>
</dbReference>
<sequence length="190" mass="22737">NWKCILQCEIKQYVGLRCFNIILLHNKMGSFTQHWFINLYSKVYHNNSLRYIHIESEWLYYLTVVKYFALIGQHTCPKIAMKEMEALYEVFQKVRKKWKTENVMFLGDLNAACSYVTNKGLKNVCLRSDPKFHWLIRDEHSDTTVCEKTCCTYDKLISGIVPESEEVHDHYPVEVDLKANHRYLLRQRYE</sequence>
<dbReference type="InterPro" id="IPR016202">
    <property type="entry name" value="DNase_I"/>
</dbReference>
<keyword evidence="2" id="KW-0378">Hydrolase</keyword>
<evidence type="ECO:0000313" key="3">
    <source>
        <dbReference type="Ensembl" id="ENSCCRP00015036309.1"/>
    </source>
</evidence>
<dbReference type="Proteomes" id="UP000694700">
    <property type="component" value="Unplaced"/>
</dbReference>
<organism evidence="3 4">
    <name type="scientific">Cyprinus carpio</name>
    <name type="common">Common carp</name>
    <dbReference type="NCBI Taxonomy" id="7962"/>
    <lineage>
        <taxon>Eukaryota</taxon>
        <taxon>Metazoa</taxon>
        <taxon>Chordata</taxon>
        <taxon>Craniata</taxon>
        <taxon>Vertebrata</taxon>
        <taxon>Euteleostomi</taxon>
        <taxon>Actinopterygii</taxon>
        <taxon>Neopterygii</taxon>
        <taxon>Teleostei</taxon>
        <taxon>Ostariophysi</taxon>
        <taxon>Cypriniformes</taxon>
        <taxon>Cyprinidae</taxon>
        <taxon>Cyprininae</taxon>
        <taxon>Cyprinus</taxon>
    </lineage>
</organism>
<reference evidence="3" key="1">
    <citation type="submission" date="2025-08" db="UniProtKB">
        <authorList>
            <consortium name="Ensembl"/>
        </authorList>
    </citation>
    <scope>IDENTIFICATION</scope>
</reference>
<dbReference type="Gene3D" id="3.60.10.10">
    <property type="entry name" value="Endonuclease/exonuclease/phosphatase"/>
    <property type="match status" value="1"/>
</dbReference>